<sequence length="89" mass="9922">MDRDIRKVDWNDTTNGKSLSSELDYLIANSAVLSLASRIYWALRIIQYIYYPVLAIVGVPVNSTACISDTYIYVGRLIAFGANVENMVG</sequence>
<evidence type="ECO:0000313" key="1">
    <source>
        <dbReference type="EMBL" id="GCB72296.1"/>
    </source>
</evidence>
<dbReference type="AlphaFoldDB" id="A0A401PGN4"/>
<proteinExistence type="predicted"/>
<organism evidence="1 2">
    <name type="scientific">Scyliorhinus torazame</name>
    <name type="common">Cloudy catshark</name>
    <name type="synonym">Catulus torazame</name>
    <dbReference type="NCBI Taxonomy" id="75743"/>
    <lineage>
        <taxon>Eukaryota</taxon>
        <taxon>Metazoa</taxon>
        <taxon>Chordata</taxon>
        <taxon>Craniata</taxon>
        <taxon>Vertebrata</taxon>
        <taxon>Chondrichthyes</taxon>
        <taxon>Elasmobranchii</taxon>
        <taxon>Galeomorphii</taxon>
        <taxon>Galeoidea</taxon>
        <taxon>Carcharhiniformes</taxon>
        <taxon>Scyliorhinidae</taxon>
        <taxon>Scyliorhinus</taxon>
    </lineage>
</organism>
<dbReference type="Proteomes" id="UP000288216">
    <property type="component" value="Unassembled WGS sequence"/>
</dbReference>
<dbReference type="EMBL" id="BFAA01002069">
    <property type="protein sequence ID" value="GCB72296.1"/>
    <property type="molecule type" value="Genomic_DNA"/>
</dbReference>
<gene>
    <name evidence="1" type="ORF">scyTo_0006236</name>
</gene>
<evidence type="ECO:0000313" key="2">
    <source>
        <dbReference type="Proteomes" id="UP000288216"/>
    </source>
</evidence>
<keyword evidence="2" id="KW-1185">Reference proteome</keyword>
<reference evidence="1 2" key="1">
    <citation type="journal article" date="2018" name="Nat. Ecol. Evol.">
        <title>Shark genomes provide insights into elasmobranch evolution and the origin of vertebrates.</title>
        <authorList>
            <person name="Hara Y"/>
            <person name="Yamaguchi K"/>
            <person name="Onimaru K"/>
            <person name="Kadota M"/>
            <person name="Koyanagi M"/>
            <person name="Keeley SD"/>
            <person name="Tatsumi K"/>
            <person name="Tanaka K"/>
            <person name="Motone F"/>
            <person name="Kageyama Y"/>
            <person name="Nozu R"/>
            <person name="Adachi N"/>
            <person name="Nishimura O"/>
            <person name="Nakagawa R"/>
            <person name="Tanegashima C"/>
            <person name="Kiyatake I"/>
            <person name="Matsumoto R"/>
            <person name="Murakumo K"/>
            <person name="Nishida K"/>
            <person name="Terakita A"/>
            <person name="Kuratani S"/>
            <person name="Sato K"/>
            <person name="Hyodo S Kuraku.S."/>
        </authorList>
    </citation>
    <scope>NUCLEOTIDE SEQUENCE [LARGE SCALE GENOMIC DNA]</scope>
</reference>
<accession>A0A401PGN4</accession>
<name>A0A401PGN4_SCYTO</name>
<protein>
    <submittedName>
        <fullName evidence="1">Uncharacterized protein</fullName>
    </submittedName>
</protein>
<comment type="caution">
    <text evidence="1">The sequence shown here is derived from an EMBL/GenBank/DDBJ whole genome shotgun (WGS) entry which is preliminary data.</text>
</comment>